<evidence type="ECO:0000256" key="6">
    <source>
        <dbReference type="ARBA" id="ARBA00022824"/>
    </source>
</evidence>
<comment type="pathway">
    <text evidence="2">Glycan metabolism; N-glycan degradation.</text>
</comment>
<dbReference type="InterPro" id="IPR012341">
    <property type="entry name" value="6hp_glycosidase-like_sf"/>
</dbReference>
<dbReference type="InterPro" id="IPR031631">
    <property type="entry name" value="Glyco_hydro_63N"/>
</dbReference>
<keyword evidence="7" id="KW-0735">Signal-anchor</keyword>
<feature type="domain" description="Glycosyl hydrolase family 63 N-terminal" evidence="16">
    <location>
        <begin position="82"/>
        <end position="236"/>
    </location>
</feature>
<protein>
    <recommendedName>
        <fullName evidence="12 13">Mannosyl-oligosaccharide glucosidase</fullName>
        <ecNumber evidence="12 13">3.2.1.106</ecNumber>
    </recommendedName>
</protein>
<keyword evidence="9 13" id="KW-0472">Membrane</keyword>
<dbReference type="PANTHER" id="PTHR10412">
    <property type="entry name" value="MANNOSYL-OLIGOSACCHARIDE GLUCOSIDASE"/>
    <property type="match status" value="1"/>
</dbReference>
<evidence type="ECO:0000256" key="2">
    <source>
        <dbReference type="ARBA" id="ARBA00004740"/>
    </source>
</evidence>
<dbReference type="GO" id="GO:0004573">
    <property type="term" value="F:Glc3Man9GlcNAc2 oligosaccharide glucosidase activity"/>
    <property type="evidence" value="ECO:0007669"/>
    <property type="project" value="UniProtKB-UniRule"/>
</dbReference>
<evidence type="ECO:0000256" key="10">
    <source>
        <dbReference type="ARBA" id="ARBA00023180"/>
    </source>
</evidence>
<dbReference type="InterPro" id="IPR038518">
    <property type="entry name" value="Glyco_hydro_63N_sf"/>
</dbReference>
<evidence type="ECO:0000256" key="14">
    <source>
        <dbReference type="SAM" id="MobiDB-lite"/>
    </source>
</evidence>
<keyword evidence="4 13" id="KW-0812">Transmembrane</keyword>
<dbReference type="GO" id="GO:0009311">
    <property type="term" value="P:oligosaccharide metabolic process"/>
    <property type="evidence" value="ECO:0007669"/>
    <property type="project" value="UniProtKB-UniRule"/>
</dbReference>
<dbReference type="Pfam" id="PF16923">
    <property type="entry name" value="Glyco_hydro_63N"/>
    <property type="match status" value="1"/>
</dbReference>
<dbReference type="Gene3D" id="2.70.98.110">
    <property type="entry name" value="Glycosyl hydrolase family 63, N-terminal domain"/>
    <property type="match status" value="1"/>
</dbReference>
<evidence type="ECO:0000259" key="15">
    <source>
        <dbReference type="Pfam" id="PF03200"/>
    </source>
</evidence>
<organism evidence="17">
    <name type="scientific">Culex tarsalis</name>
    <name type="common">Encephalitis mosquito</name>
    <dbReference type="NCBI Taxonomy" id="7177"/>
    <lineage>
        <taxon>Eukaryota</taxon>
        <taxon>Metazoa</taxon>
        <taxon>Ecdysozoa</taxon>
        <taxon>Arthropoda</taxon>
        <taxon>Hexapoda</taxon>
        <taxon>Insecta</taxon>
        <taxon>Pterygota</taxon>
        <taxon>Neoptera</taxon>
        <taxon>Endopterygota</taxon>
        <taxon>Diptera</taxon>
        <taxon>Nematocera</taxon>
        <taxon>Culicoidea</taxon>
        <taxon>Culicidae</taxon>
        <taxon>Culicinae</taxon>
        <taxon>Culicini</taxon>
        <taxon>Culex</taxon>
        <taxon>Culex</taxon>
    </lineage>
</organism>
<evidence type="ECO:0000256" key="13">
    <source>
        <dbReference type="RuleBase" id="RU368089"/>
    </source>
</evidence>
<evidence type="ECO:0000256" key="12">
    <source>
        <dbReference type="ARBA" id="ARBA00038888"/>
    </source>
</evidence>
<dbReference type="PANTHER" id="PTHR10412:SF11">
    <property type="entry name" value="MANNOSYL-OLIGOSACCHARIDE GLUCOSIDASE"/>
    <property type="match status" value="1"/>
</dbReference>
<dbReference type="AlphaFoldDB" id="A0A1Q3FGK2"/>
<accession>A0A1Q3FGK2</accession>
<evidence type="ECO:0000259" key="16">
    <source>
        <dbReference type="Pfam" id="PF16923"/>
    </source>
</evidence>
<name>A0A1Q3FGK2_CULTA</name>
<dbReference type="EC" id="3.2.1.106" evidence="12 13"/>
<dbReference type="InterPro" id="IPR031335">
    <property type="entry name" value="Glyco_hydro_63_C"/>
</dbReference>
<dbReference type="InterPro" id="IPR008928">
    <property type="entry name" value="6-hairpin_glycosidase_sf"/>
</dbReference>
<dbReference type="Pfam" id="PF03200">
    <property type="entry name" value="Glyco_hydro_63"/>
    <property type="match status" value="1"/>
</dbReference>
<keyword evidence="11 13" id="KW-0326">Glycosidase</keyword>
<evidence type="ECO:0000313" key="17">
    <source>
        <dbReference type="EMBL" id="JAV26683.1"/>
    </source>
</evidence>
<dbReference type="GO" id="GO:0005789">
    <property type="term" value="C:endoplasmic reticulum membrane"/>
    <property type="evidence" value="ECO:0007669"/>
    <property type="project" value="UniProtKB-SubCell"/>
</dbReference>
<evidence type="ECO:0000256" key="11">
    <source>
        <dbReference type="ARBA" id="ARBA00023295"/>
    </source>
</evidence>
<evidence type="ECO:0000256" key="4">
    <source>
        <dbReference type="ARBA" id="ARBA00022692"/>
    </source>
</evidence>
<feature type="transmembrane region" description="Helical" evidence="13">
    <location>
        <begin position="38"/>
        <end position="59"/>
    </location>
</feature>
<sequence>MSHHPSARKPPARPNRRAAAAASSGKPAPNPGTDWKKIAFTGIGLVILTAVAAVVYQGYLETRVVTPYSQKKLAASSFDTKMLWGTYRPGIYFGLSTREEHPLATGLMWYFPQELRQLSDIRHLCEIGDNLRQYGWTAHDGRNFGVQQIQDGPVLLETSFVKDVHNNAPSWTARVDVRGTGEVGGRRTRETISLLWYVAFESEEDGFIGLSQGGDKLPTVSAFSPTAGQLSVKFTQSGEGVQEVTSVCVEARGFNLLKEAIVEHLKVHREGESISYYLLDKERRSNCSLVAVLVTVQTPTTLLIHMNSGYEADSEILTEKEYNQSLERQVTKFTRRFSNTFKLQEKGFNDSQVKFAEAALSNMVGGIGYFYGASKVKGEYNENPINYWKAPLYTAVPSRSFFPRGFLWDEGFHGLLISTWDIDIALDIMTHWLDLMNVDGWIPREQILGSEALAKVPAEFVVQHNKNANPPTMFLELRYMLNNYQAELLQPGRNKILTSLLPRLQAWHSWFNTTQLGTLSGSYQWKGRTITPQEINPKTLTSGLDDFPRASHPDGKERHVDLLCWMALASQTIADLQRFLDKDDTKYRAAYEHLSDPNLLDSLHLSTATNTYADYGLHTDKVTLKRYQFQQEEKTLREVQEQPTYRYIDSVFGYVNLFPFLTKLLPPDAQSLKTTLENIHNPDPLWSPYGIRSLSKRSLLYMKHNTQHDPPYWRGQIWININYLILGALDHYGKLAGPNQELARRMYGELRTNLVANLYRQYQRTGYIWENYNDGTGEGRGCYPFTGWSALVVMIMAEIY</sequence>
<dbReference type="GO" id="GO:0006487">
    <property type="term" value="P:protein N-linked glycosylation"/>
    <property type="evidence" value="ECO:0007669"/>
    <property type="project" value="UniProtKB-UniRule"/>
</dbReference>
<comment type="subcellular location">
    <subcellularLocation>
        <location evidence="1 13">Endoplasmic reticulum membrane</location>
        <topology evidence="1 13">Single-pass type II membrane protein</topology>
    </subcellularLocation>
</comment>
<dbReference type="FunFam" id="1.50.10.10:FF:000009">
    <property type="entry name" value="mannosyl-oligosaccharide glucosidase"/>
    <property type="match status" value="1"/>
</dbReference>
<keyword evidence="6 13" id="KW-0256">Endoplasmic reticulum</keyword>
<keyword evidence="5 13" id="KW-0378">Hydrolase</keyword>
<keyword evidence="8 13" id="KW-1133">Transmembrane helix</keyword>
<evidence type="ECO:0000256" key="7">
    <source>
        <dbReference type="ARBA" id="ARBA00022968"/>
    </source>
</evidence>
<comment type="function">
    <text evidence="13">Cleaves the distal alpha 1,2-linked glucose residue from the Glc(3)Man(9)GlcNAc(2) oligosaccharide precursor.</text>
</comment>
<reference evidence="17" key="1">
    <citation type="submission" date="2017-01" db="EMBL/GenBank/DDBJ databases">
        <title>A deep insight into the sialotranscriptome of adult male and female Cluex tarsalis mosquitoes.</title>
        <authorList>
            <person name="Ribeiro J.M."/>
            <person name="Moreira F."/>
            <person name="Bernard K.A."/>
            <person name="Calvo E."/>
        </authorList>
    </citation>
    <scope>NUCLEOTIDE SEQUENCE</scope>
    <source>
        <strain evidence="17">Kern County</strain>
        <tissue evidence="17">Salivary glands</tissue>
    </source>
</reference>
<feature type="domain" description="Glycosyl hydrolase family 63 C-terminal" evidence="15">
    <location>
        <begin position="317"/>
        <end position="798"/>
    </location>
</feature>
<evidence type="ECO:0000256" key="9">
    <source>
        <dbReference type="ARBA" id="ARBA00023136"/>
    </source>
</evidence>
<keyword evidence="10" id="KW-0325">Glycoprotein</keyword>
<dbReference type="EMBL" id="GFDL01008362">
    <property type="protein sequence ID" value="JAV26683.1"/>
    <property type="molecule type" value="Transcribed_RNA"/>
</dbReference>
<evidence type="ECO:0000256" key="3">
    <source>
        <dbReference type="ARBA" id="ARBA00010833"/>
    </source>
</evidence>
<evidence type="ECO:0000256" key="5">
    <source>
        <dbReference type="ARBA" id="ARBA00022801"/>
    </source>
</evidence>
<feature type="compositionally biased region" description="Low complexity" evidence="14">
    <location>
        <begin position="17"/>
        <end position="27"/>
    </location>
</feature>
<evidence type="ECO:0000256" key="1">
    <source>
        <dbReference type="ARBA" id="ARBA00004648"/>
    </source>
</evidence>
<comment type="similarity">
    <text evidence="3 13">Belongs to the glycosyl hydrolase 63 family.</text>
</comment>
<proteinExistence type="inferred from homology"/>
<feature type="region of interest" description="Disordered" evidence="14">
    <location>
        <begin position="1"/>
        <end position="30"/>
    </location>
</feature>
<feature type="compositionally biased region" description="Basic residues" evidence="14">
    <location>
        <begin position="1"/>
        <end position="16"/>
    </location>
</feature>
<dbReference type="InterPro" id="IPR004888">
    <property type="entry name" value="Glycoside_hydrolase_63"/>
</dbReference>
<dbReference type="SUPFAM" id="SSF48208">
    <property type="entry name" value="Six-hairpin glycosidases"/>
    <property type="match status" value="1"/>
</dbReference>
<evidence type="ECO:0000256" key="8">
    <source>
        <dbReference type="ARBA" id="ARBA00022989"/>
    </source>
</evidence>
<dbReference type="Gene3D" id="1.50.10.10">
    <property type="match status" value="1"/>
</dbReference>
<comment type="catalytic activity">
    <reaction evidence="13">
        <text>N(4)-(alpha-D-Glc-(1-&gt;2)-alpha-D-Glc-(1-&gt;3)-alpha-D-Glc-(1-&gt;3)-alpha-D-Man-(1-&gt;2)-alpha-D-Man-(1-&gt;2)-alpha-D-Man-(1-&gt;3)-[alpha-D-Man-(1-&gt;2)-alpha-D-Man-(1-&gt;3)-[alpha-D-Man-(1-&gt;2)-alpha-D-Man-(1-&gt;6)]-alpha-D-Man-(1-&gt;6)]-beta-D-Man-(1-&gt;4)-beta-D-GlcNAc-(1-&gt;4)-beta-D-GlcNAc)-L-asparaginyl-[protein] + H2O = N(4)-(alpha-D-Glc-(1-&gt;3)-alpha-D-Glc-(1-&gt;3)-alpha-D-Man-(1-&gt;2)-alpha-D-Man-(1-&gt;2)-alpha-D-Man-(1-&gt;3)-[alpha-D-Man-(1-&gt;2)-alpha-D-Man-(1-&gt;3)-[alpha-D-Man-(1-&gt;2)-alpha-D-Man-(1-&gt;6)]-alpha-D-Man-(1-&gt;6)]-beta-D-Man-(1-&gt;4)-beta-D-GlcNAc-(1-&gt;4)-beta-D-GlcNAc)-L-asparaginyl-[protein] + beta-D-glucose</text>
        <dbReference type="Rhea" id="RHEA:55988"/>
        <dbReference type="Rhea" id="RHEA-COMP:12806"/>
        <dbReference type="Rhea" id="RHEA-COMP:14355"/>
        <dbReference type="ChEBI" id="CHEBI:15377"/>
        <dbReference type="ChEBI" id="CHEBI:15903"/>
        <dbReference type="ChEBI" id="CHEBI:59082"/>
        <dbReference type="ChEBI" id="CHEBI:132537"/>
        <dbReference type="EC" id="3.2.1.106"/>
    </reaction>
</comment>